<evidence type="ECO:0000256" key="1">
    <source>
        <dbReference type="SAM" id="MobiDB-lite"/>
    </source>
</evidence>
<reference evidence="2" key="1">
    <citation type="journal article" date="2022" name="Int. J. Mol. Sci.">
        <title>Draft Genome of Tanacetum Coccineum: Genomic Comparison of Closely Related Tanacetum-Family Plants.</title>
        <authorList>
            <person name="Yamashiro T."/>
            <person name="Shiraishi A."/>
            <person name="Nakayama K."/>
            <person name="Satake H."/>
        </authorList>
    </citation>
    <scope>NUCLEOTIDE SEQUENCE</scope>
</reference>
<name>A0ABQ4Y7P1_9ASTR</name>
<feature type="region of interest" description="Disordered" evidence="1">
    <location>
        <begin position="302"/>
        <end position="326"/>
    </location>
</feature>
<dbReference type="Proteomes" id="UP001151760">
    <property type="component" value="Unassembled WGS sequence"/>
</dbReference>
<comment type="caution">
    <text evidence="2">The sequence shown here is derived from an EMBL/GenBank/DDBJ whole genome shotgun (WGS) entry which is preliminary data.</text>
</comment>
<proteinExistence type="predicted"/>
<organism evidence="2 3">
    <name type="scientific">Tanacetum coccineum</name>
    <dbReference type="NCBI Taxonomy" id="301880"/>
    <lineage>
        <taxon>Eukaryota</taxon>
        <taxon>Viridiplantae</taxon>
        <taxon>Streptophyta</taxon>
        <taxon>Embryophyta</taxon>
        <taxon>Tracheophyta</taxon>
        <taxon>Spermatophyta</taxon>
        <taxon>Magnoliopsida</taxon>
        <taxon>eudicotyledons</taxon>
        <taxon>Gunneridae</taxon>
        <taxon>Pentapetalae</taxon>
        <taxon>asterids</taxon>
        <taxon>campanulids</taxon>
        <taxon>Asterales</taxon>
        <taxon>Asteraceae</taxon>
        <taxon>Asteroideae</taxon>
        <taxon>Anthemideae</taxon>
        <taxon>Anthemidinae</taxon>
        <taxon>Tanacetum</taxon>
    </lineage>
</organism>
<dbReference type="EMBL" id="BQNB010010133">
    <property type="protein sequence ID" value="GJS73148.1"/>
    <property type="molecule type" value="Genomic_DNA"/>
</dbReference>
<evidence type="ECO:0000313" key="2">
    <source>
        <dbReference type="EMBL" id="GJS73148.1"/>
    </source>
</evidence>
<reference evidence="2" key="2">
    <citation type="submission" date="2022-01" db="EMBL/GenBank/DDBJ databases">
        <authorList>
            <person name="Yamashiro T."/>
            <person name="Shiraishi A."/>
            <person name="Satake H."/>
            <person name="Nakayama K."/>
        </authorList>
    </citation>
    <scope>NUCLEOTIDE SEQUENCE</scope>
</reference>
<feature type="compositionally biased region" description="Polar residues" evidence="1">
    <location>
        <begin position="303"/>
        <end position="313"/>
    </location>
</feature>
<accession>A0ABQ4Y7P1</accession>
<protein>
    <submittedName>
        <fullName evidence="2">Uncharacterized protein</fullName>
    </submittedName>
</protein>
<sequence length="326" mass="36596">MRMRKTLLLLTRGSFGLSSPKVFLTNELFISLIYVDDDSGVGVSYSNGPLVNFSRQPTHPPKESVFATGVNVGGSLRLSNTLSTGVPESYPRTIRHVEEGESSRNASVYIPRWNIPRRCHVDTLEWCRELMTHLAHPAAQEESNALTNEAARIVSLEVELAKKDYTLTYSDRLLAEGARERERLIVQLGQAEIEKFDCIWKLLPIVVGRLLKSHEYKESLLGPFNMAIQAGWGKGLSEGCTDEEIMVALSWVEEFDAYLINGSSIRMYDKLFEKQYPYVQKIARGYRHSVADLLKVYLDPAPSQGTSNPNTSKAFGRSNPPLPKKT</sequence>
<evidence type="ECO:0000313" key="3">
    <source>
        <dbReference type="Proteomes" id="UP001151760"/>
    </source>
</evidence>
<gene>
    <name evidence="2" type="ORF">Tco_0705989</name>
</gene>
<keyword evidence="3" id="KW-1185">Reference proteome</keyword>